<dbReference type="SUPFAM" id="SSF52058">
    <property type="entry name" value="L domain-like"/>
    <property type="match status" value="1"/>
</dbReference>
<keyword evidence="3" id="KW-0677">Repeat</keyword>
<evidence type="ECO:0000313" key="6">
    <source>
        <dbReference type="EMBL" id="JAD48036.1"/>
    </source>
</evidence>
<organism evidence="6">
    <name type="scientific">Arundo donax</name>
    <name type="common">Giant reed</name>
    <name type="synonym">Donax arundinaceus</name>
    <dbReference type="NCBI Taxonomy" id="35708"/>
    <lineage>
        <taxon>Eukaryota</taxon>
        <taxon>Viridiplantae</taxon>
        <taxon>Streptophyta</taxon>
        <taxon>Embryophyta</taxon>
        <taxon>Tracheophyta</taxon>
        <taxon>Spermatophyta</taxon>
        <taxon>Magnoliopsida</taxon>
        <taxon>Liliopsida</taxon>
        <taxon>Poales</taxon>
        <taxon>Poaceae</taxon>
        <taxon>PACMAD clade</taxon>
        <taxon>Arundinoideae</taxon>
        <taxon>Arundineae</taxon>
        <taxon>Arundo</taxon>
    </lineage>
</organism>
<evidence type="ECO:0000256" key="1">
    <source>
        <dbReference type="ARBA" id="ARBA00022614"/>
    </source>
</evidence>
<dbReference type="PANTHER" id="PTHR48010">
    <property type="entry name" value="OS05G0588300 PROTEIN"/>
    <property type="match status" value="1"/>
</dbReference>
<evidence type="ECO:0000256" key="4">
    <source>
        <dbReference type="ARBA" id="ARBA00023180"/>
    </source>
</evidence>
<dbReference type="EMBL" id="GBRH01249859">
    <property type="protein sequence ID" value="JAD48036.1"/>
    <property type="molecule type" value="Transcribed_RNA"/>
</dbReference>
<proteinExistence type="predicted"/>
<evidence type="ECO:0000256" key="3">
    <source>
        <dbReference type="ARBA" id="ARBA00022737"/>
    </source>
</evidence>
<keyword evidence="4" id="KW-0325">Glycoprotein</keyword>
<dbReference type="InterPro" id="IPR050994">
    <property type="entry name" value="At_inactive_RLKs"/>
</dbReference>
<dbReference type="FunFam" id="3.80.10.10:FF:000041">
    <property type="entry name" value="LRR receptor-like serine/threonine-protein kinase ERECTA"/>
    <property type="match status" value="1"/>
</dbReference>
<dbReference type="PROSITE" id="PS51257">
    <property type="entry name" value="PROKAR_LIPOPROTEIN"/>
    <property type="match status" value="1"/>
</dbReference>
<reference evidence="6" key="2">
    <citation type="journal article" date="2015" name="Data Brief">
        <title>Shoot transcriptome of the giant reed, Arundo donax.</title>
        <authorList>
            <person name="Barrero R.A."/>
            <person name="Guerrero F.D."/>
            <person name="Moolhuijzen P."/>
            <person name="Goolsby J.A."/>
            <person name="Tidwell J."/>
            <person name="Bellgard S.E."/>
            <person name="Bellgard M.I."/>
        </authorList>
    </citation>
    <scope>NUCLEOTIDE SEQUENCE</scope>
    <source>
        <tissue evidence="6">Shoot tissue taken approximately 20 cm above the soil surface</tissue>
    </source>
</reference>
<keyword evidence="1" id="KW-0433">Leucine-rich repeat</keyword>
<dbReference type="PANTHER" id="PTHR48010:SF22">
    <property type="entry name" value="OS09G0376600 PROTEIN"/>
    <property type="match status" value="1"/>
</dbReference>
<name>A0A0A9AAD0_ARUDO</name>
<sequence length="257" mass="26648">MGKAKLFAVLMTLAAAVASCLCGAAQGEPASVRDSLVGFLRALAGADEGAVRAFRWDASADPCGGGGAPWRGVICDGSRQVVKIVLAGHRGVLNGTVDAALLCAATALRVVSLRYNGLRGELPAGIAGCVQLSRLYLGGNQLAGILPASLARLRNLRVLDVSGNNFAGELPTGLSELELVMFRANDNHFSGVIPDFDLTRFFAFNVSSNSLTGQIPTRIGRFGVDSFWPNAAGLCGQPLFEPCPPSPAPQPSNPDGN</sequence>
<dbReference type="Gene3D" id="3.80.10.10">
    <property type="entry name" value="Ribonuclease Inhibitor"/>
    <property type="match status" value="1"/>
</dbReference>
<evidence type="ECO:0008006" key="7">
    <source>
        <dbReference type="Google" id="ProtNLM"/>
    </source>
</evidence>
<dbReference type="AlphaFoldDB" id="A0A0A9AAD0"/>
<keyword evidence="2 5" id="KW-0732">Signal</keyword>
<dbReference type="InterPro" id="IPR001611">
    <property type="entry name" value="Leu-rich_rpt"/>
</dbReference>
<protein>
    <recommendedName>
        <fullName evidence="7">Leucine-rich repeat-containing N-terminal plant-type domain-containing protein</fullName>
    </recommendedName>
</protein>
<dbReference type="Pfam" id="PF13855">
    <property type="entry name" value="LRR_8"/>
    <property type="match status" value="1"/>
</dbReference>
<evidence type="ECO:0000256" key="2">
    <source>
        <dbReference type="ARBA" id="ARBA00022729"/>
    </source>
</evidence>
<evidence type="ECO:0000256" key="5">
    <source>
        <dbReference type="SAM" id="SignalP"/>
    </source>
</evidence>
<reference evidence="6" key="1">
    <citation type="submission" date="2014-09" db="EMBL/GenBank/DDBJ databases">
        <authorList>
            <person name="Magalhaes I.L.F."/>
            <person name="Oliveira U."/>
            <person name="Santos F.R."/>
            <person name="Vidigal T.H.D.A."/>
            <person name="Brescovit A.D."/>
            <person name="Santos A.J."/>
        </authorList>
    </citation>
    <scope>NUCLEOTIDE SEQUENCE</scope>
    <source>
        <tissue evidence="6">Shoot tissue taken approximately 20 cm above the soil surface</tissue>
    </source>
</reference>
<accession>A0A0A9AAD0</accession>
<feature type="chain" id="PRO_5002043819" description="Leucine-rich repeat-containing N-terminal plant-type domain-containing protein" evidence="5">
    <location>
        <begin position="28"/>
        <end position="257"/>
    </location>
</feature>
<dbReference type="InterPro" id="IPR032675">
    <property type="entry name" value="LRR_dom_sf"/>
</dbReference>
<feature type="signal peptide" evidence="5">
    <location>
        <begin position="1"/>
        <end position="27"/>
    </location>
</feature>